<keyword evidence="7 9" id="KW-0675">Receptor</keyword>
<keyword evidence="8 9" id="KW-0807">Transducer</keyword>
<dbReference type="PROSITE" id="PS00237">
    <property type="entry name" value="G_PROTEIN_RECEP_F1_1"/>
    <property type="match status" value="1"/>
</dbReference>
<evidence type="ECO:0000256" key="4">
    <source>
        <dbReference type="ARBA" id="ARBA00022989"/>
    </source>
</evidence>
<sequence length="318" mass="36490">MRWNNQTRPSEFILLGLSSRPEHQKPLFVLFLIIYLVTLMGNLIIMLSIYLDVRLQTPMYFFLSVLSFVDICYTTVIIPKMLTNFLSEAKTILYSECLSQMYFFLSFGNVDSYLLGATAIDRYVAICNPFHYITIMSYKCCVLLLVISFFIPFLHSLLHVHLMNQLTFCASNVIHHFFCDLNPVLKLSCSSTFVNEIVIKTEGPFVIMVPFMCIIISYLRIFATVLKIPSAAGKYKVFSTCGSHLTVVILFYGSITYVYLQPLTSNNVKDQIATVIYTILTPMLNPFVYSLRNKDMKQCLGKLIGRIKPQLRGFYDKS</sequence>
<evidence type="ECO:0000256" key="6">
    <source>
        <dbReference type="ARBA" id="ARBA00023136"/>
    </source>
</evidence>
<keyword evidence="10" id="KW-0552">Olfaction</keyword>
<evidence type="ECO:0000256" key="9">
    <source>
        <dbReference type="RuleBase" id="RU000688"/>
    </source>
</evidence>
<dbReference type="InterPro" id="IPR000725">
    <property type="entry name" value="Olfact_rcpt"/>
</dbReference>
<comment type="function">
    <text evidence="1">Putative odorant or sperm cell receptor.</text>
</comment>
<feature type="transmembrane region" description="Helical" evidence="10">
    <location>
        <begin position="27"/>
        <end position="51"/>
    </location>
</feature>
<name>A0ABM2F012_EQUPR</name>
<dbReference type="GeneID" id="103555884"/>
<comment type="similarity">
    <text evidence="9">Belongs to the G-protein coupled receptor 1 family.</text>
</comment>
<dbReference type="SUPFAM" id="SSF81321">
    <property type="entry name" value="Family A G protein-coupled receptor-like"/>
    <property type="match status" value="1"/>
</dbReference>
<dbReference type="RefSeq" id="XP_008525920.2">
    <property type="nucleotide sequence ID" value="XM_008527698.2"/>
</dbReference>
<evidence type="ECO:0000256" key="5">
    <source>
        <dbReference type="ARBA" id="ARBA00023040"/>
    </source>
</evidence>
<comment type="subcellular location">
    <subcellularLocation>
        <location evidence="10">Cell membrane</location>
        <topology evidence="10">Multi-pass membrane protein</topology>
    </subcellularLocation>
    <subcellularLocation>
        <location evidence="2">Membrane</location>
        <topology evidence="2">Multi-pass membrane protein</topology>
    </subcellularLocation>
</comment>
<dbReference type="Proteomes" id="UP001652662">
    <property type="component" value="Chromosome 26"/>
</dbReference>
<feature type="transmembrane region" description="Helical" evidence="10">
    <location>
        <begin position="205"/>
        <end position="225"/>
    </location>
</feature>
<protein>
    <recommendedName>
        <fullName evidence="10">Olfactory receptor</fullName>
    </recommendedName>
</protein>
<dbReference type="InterPro" id="IPR000276">
    <property type="entry name" value="GPCR_Rhodpsn"/>
</dbReference>
<organism evidence="12 13">
    <name type="scientific">Equus przewalskii</name>
    <name type="common">Przewalski's horse</name>
    <name type="synonym">Equus caballus przewalskii</name>
    <dbReference type="NCBI Taxonomy" id="9798"/>
    <lineage>
        <taxon>Eukaryota</taxon>
        <taxon>Metazoa</taxon>
        <taxon>Chordata</taxon>
        <taxon>Craniata</taxon>
        <taxon>Vertebrata</taxon>
        <taxon>Euteleostomi</taxon>
        <taxon>Mammalia</taxon>
        <taxon>Eutheria</taxon>
        <taxon>Laurasiatheria</taxon>
        <taxon>Perissodactyla</taxon>
        <taxon>Equidae</taxon>
        <taxon>Equus</taxon>
    </lineage>
</organism>
<dbReference type="CDD" id="cd15235">
    <property type="entry name" value="7tmA_OR1A-like"/>
    <property type="match status" value="1"/>
</dbReference>
<dbReference type="PRINTS" id="PR00237">
    <property type="entry name" value="GPCRRHODOPSN"/>
</dbReference>
<dbReference type="PANTHER" id="PTHR48001">
    <property type="entry name" value="OLFACTORY RECEPTOR"/>
    <property type="match status" value="1"/>
</dbReference>
<evidence type="ECO:0000256" key="7">
    <source>
        <dbReference type="ARBA" id="ARBA00023170"/>
    </source>
</evidence>
<evidence type="ECO:0000313" key="12">
    <source>
        <dbReference type="Proteomes" id="UP001652662"/>
    </source>
</evidence>
<feature type="transmembrane region" description="Helical" evidence="10">
    <location>
        <begin position="57"/>
        <end position="79"/>
    </location>
</feature>
<reference evidence="13" key="1">
    <citation type="submission" date="2025-08" db="UniProtKB">
        <authorList>
            <consortium name="RefSeq"/>
        </authorList>
    </citation>
    <scope>IDENTIFICATION</scope>
    <source>
        <tissue evidence="13">Blood</tissue>
    </source>
</reference>
<keyword evidence="6 10" id="KW-0472">Membrane</keyword>
<proteinExistence type="inferred from homology"/>
<dbReference type="Pfam" id="PF13853">
    <property type="entry name" value="7tm_4"/>
    <property type="match status" value="1"/>
</dbReference>
<feature type="transmembrane region" description="Helical" evidence="10">
    <location>
        <begin position="237"/>
        <end position="260"/>
    </location>
</feature>
<keyword evidence="4 10" id="KW-1133">Transmembrane helix</keyword>
<keyword evidence="3 9" id="KW-0812">Transmembrane</keyword>
<feature type="transmembrane region" description="Helical" evidence="10">
    <location>
        <begin position="130"/>
        <end position="154"/>
    </location>
</feature>
<evidence type="ECO:0000256" key="8">
    <source>
        <dbReference type="ARBA" id="ARBA00023224"/>
    </source>
</evidence>
<evidence type="ECO:0000313" key="13">
    <source>
        <dbReference type="RefSeq" id="XP_008525920.2"/>
    </source>
</evidence>
<keyword evidence="10" id="KW-1003">Cell membrane</keyword>
<feature type="domain" description="G-protein coupled receptors family 1 profile" evidence="11">
    <location>
        <begin position="41"/>
        <end position="289"/>
    </location>
</feature>
<evidence type="ECO:0000256" key="1">
    <source>
        <dbReference type="ARBA" id="ARBA00003929"/>
    </source>
</evidence>
<dbReference type="Gene3D" id="1.20.1070.10">
    <property type="entry name" value="Rhodopsin 7-helix transmembrane proteins"/>
    <property type="match status" value="1"/>
</dbReference>
<keyword evidence="10" id="KW-0716">Sensory transduction</keyword>
<dbReference type="PRINTS" id="PR00245">
    <property type="entry name" value="OLFACTORYR"/>
</dbReference>
<accession>A0ABM2F012</accession>
<feature type="transmembrane region" description="Helical" evidence="10">
    <location>
        <begin position="91"/>
        <end position="110"/>
    </location>
</feature>
<evidence type="ECO:0000256" key="2">
    <source>
        <dbReference type="ARBA" id="ARBA00004141"/>
    </source>
</evidence>
<evidence type="ECO:0000256" key="3">
    <source>
        <dbReference type="ARBA" id="ARBA00022692"/>
    </source>
</evidence>
<evidence type="ECO:0000259" key="11">
    <source>
        <dbReference type="PROSITE" id="PS50262"/>
    </source>
</evidence>
<keyword evidence="12" id="KW-1185">Reference proteome</keyword>
<gene>
    <name evidence="13" type="primary">LOC103555884</name>
</gene>
<dbReference type="PROSITE" id="PS50262">
    <property type="entry name" value="G_PROTEIN_RECEP_F1_2"/>
    <property type="match status" value="1"/>
</dbReference>
<dbReference type="InterPro" id="IPR017452">
    <property type="entry name" value="GPCR_Rhodpsn_7TM"/>
</dbReference>
<evidence type="ECO:0000256" key="10">
    <source>
        <dbReference type="RuleBase" id="RU363047"/>
    </source>
</evidence>
<keyword evidence="5 9" id="KW-0297">G-protein coupled receptor</keyword>
<feature type="transmembrane region" description="Helical" evidence="10">
    <location>
        <begin position="272"/>
        <end position="291"/>
    </location>
</feature>